<feature type="region of interest" description="Disordered" evidence="3">
    <location>
        <begin position="618"/>
        <end position="638"/>
    </location>
</feature>
<evidence type="ECO:0000259" key="5">
    <source>
        <dbReference type="PROSITE" id="PS51228"/>
    </source>
</evidence>
<feature type="region of interest" description="Disordered" evidence="3">
    <location>
        <begin position="124"/>
        <end position="143"/>
    </location>
</feature>
<organism evidence="6 7">
    <name type="scientific">Pythium insidiosum</name>
    <name type="common">Pythiosis disease agent</name>
    <dbReference type="NCBI Taxonomy" id="114742"/>
    <lineage>
        <taxon>Eukaryota</taxon>
        <taxon>Sar</taxon>
        <taxon>Stramenopiles</taxon>
        <taxon>Oomycota</taxon>
        <taxon>Peronosporomycetes</taxon>
        <taxon>Pythiales</taxon>
        <taxon>Pythiaceae</taxon>
        <taxon>Pythium</taxon>
    </lineage>
</organism>
<dbReference type="Gene3D" id="2.30.42.10">
    <property type="match status" value="1"/>
</dbReference>
<comment type="subcellular location">
    <subcellularLocation>
        <location evidence="1">Membrane</location>
    </subcellularLocation>
</comment>
<keyword evidence="2" id="KW-0472">Membrane</keyword>
<dbReference type="InterPro" id="IPR040096">
    <property type="entry name" value="Ric1"/>
</dbReference>
<comment type="caution">
    <text evidence="6">The sequence shown here is derived from an EMBL/GenBank/DDBJ whole genome shotgun (WGS) entry which is preliminary data.</text>
</comment>
<protein>
    <recommendedName>
        <fullName evidence="8">ACB domain-containing protein</fullName>
    </recommendedName>
</protein>
<proteinExistence type="predicted"/>
<dbReference type="PANTHER" id="PTHR22746">
    <property type="entry name" value="RAB6A-GEF COMPLEX PARTNER PROTEIN 1"/>
    <property type="match status" value="1"/>
</dbReference>
<dbReference type="GO" id="GO:0005829">
    <property type="term" value="C:cytosol"/>
    <property type="evidence" value="ECO:0007669"/>
    <property type="project" value="TreeGrafter"/>
</dbReference>
<evidence type="ECO:0000256" key="3">
    <source>
        <dbReference type="SAM" id="MobiDB-lite"/>
    </source>
</evidence>
<dbReference type="InterPro" id="IPR000582">
    <property type="entry name" value="Acyl-CoA-binding_protein"/>
</dbReference>
<dbReference type="SUPFAM" id="SSF50969">
    <property type="entry name" value="YVTN repeat-like/Quinoprotein amine dehydrogenase"/>
    <property type="match status" value="1"/>
</dbReference>
<sequence>MFFGVGPPRSYALPPALAQSEEKQSLDVAIAEDPRGRVVARVTASSLTLWTASVRTATPRLLFTLKRTAAAAASASSSRPARHVWALWLAHDHLAVLDAGSTAVDIYSFEGLPHVATTRIADREEQEIQRPHADASTAEPSSSSFAEIHVTGRLVERVDVASADDRACCLGGLAGGAMLFVGLSSGLITVAHVPTAADLASPALPTLWKIDVRVHLEAPAAAAAACVALSAATWLRPARGHIVPAWVYLVACFDGGKCFVMLLAPVAKSIEQLLSLVNSQQYDVDAAAAAAAGAAPPGANGCSGRCTAATLEPRGSRLALGWSDGGVSLFRLGVQRAEPKSAQRLLVLEPLRELSMQYWGYAPRDLGAVSALAWTHDARALAVGFAARGFSVFSTDGCRLLSSLPQHHAGSRAAPEEICASGVTALAWTRSSSSLVVVDRCPAPVDAASAEPTESTDRGAPVVKEFQDLAERVDVPLFKGADGLCLSLSGTPGRGGAWVRSELSFTRRRDGGEGPAEASGRIHGGDLLVAVDGDDSVGLLPFDAVIQRLKAVPENTTVTLSFLRLRWAAVYPLAVAALASAPFLERHGLAPLFSDDNEPMDEDLCLREYALRMQEQHGDCDAAGDGDGDGDGTGRRPSFLEIERRAKYESWSALQGMPRDVAQHKYVKLLLALFPTWDPARALQALVELAADQALGAAADDEPAQNGRAAVDSTPPRVAPRLAFIEYDVARRVALASHSADRVLLEAAALRLLPAPALDDPCTVVSAPSWQVPAAYAAACAPLRLVALSPTAQHVAVAGQRGLCVFNQRTGKWRLFGNVNDEQDLVVWALAWLGDDVVLASCTRANERHRVLHLVAYPRNHLDAESVLACVSTRLDDDAADDDDSKADDDDGEDEEHAPRGVVTALEVDGDGAAFGLSRRELWWLGVDLAGGLAQQDLSLALTVRRRVRLPASLRQRQRGDAGHVGGRVLDFSLVPRAVHVHAAAADASATPARHQRAQSHSESSGAGWLSSLVTLLVGGEVPDQYEPADVLPRVVLLDAAGDVVVWDPEMRSQRVLATHVTALVRVAVAATRWPAPCRLLVGLYGVDGLRLWLPALDGVYLQPLTRAFAQDDAKLETFLACHDPMRAKTYEIEFGTAPASVELYEHVLREYGVSLEHALRGPARADGGQLLAQQRGCVATLDDPAATDRMTRFDPDVHVLGVEAARGLLVGVTTDVYLPSGVSLPCYDLSSRVQPLLHVLLGFLVANQQLAWARDVLRAVRHELALSTPTQELFLHAMLESCFHEQLPVACLDDALQLLRPAGGESDSNGDAAGGQGDMDEYCEIVAHVARKSEPSRLKLLFPRAGDPLELLAVCRQRGELRTAANFLLILEECSEAAAFAAATDAEGQRRRVFRSECAAELLLQCVEQDEWALARHVVRVARDWEHDLQPQSASAERYIDDELSRFAWQALQRGRYEQVVACVEELLARLPTPPSPLAVAPAVDLEDERARGVVAERLREAFVATGKLRGLRVLHDALEQAQLAEWERVAAQVLQESEA</sequence>
<evidence type="ECO:0000256" key="2">
    <source>
        <dbReference type="ARBA" id="ARBA00023136"/>
    </source>
</evidence>
<evidence type="ECO:0000313" key="6">
    <source>
        <dbReference type="EMBL" id="KAJ0400540.1"/>
    </source>
</evidence>
<dbReference type="InterPro" id="IPR009771">
    <property type="entry name" value="RIC1_C"/>
</dbReference>
<accession>A0AAD5M143</accession>
<dbReference type="GO" id="GO:0000062">
    <property type="term" value="F:fatty-acyl-CoA binding"/>
    <property type="evidence" value="ECO:0007669"/>
    <property type="project" value="InterPro"/>
</dbReference>
<dbReference type="Pfam" id="PF07064">
    <property type="entry name" value="RIC1"/>
    <property type="match status" value="1"/>
</dbReference>
<name>A0AAD5M143_PYTIN</name>
<dbReference type="Proteomes" id="UP001209570">
    <property type="component" value="Unassembled WGS sequence"/>
</dbReference>
<dbReference type="PROSITE" id="PS51228">
    <property type="entry name" value="ACB_2"/>
    <property type="match status" value="1"/>
</dbReference>
<feature type="domain" description="ACB" evidence="5">
    <location>
        <begin position="567"/>
        <end position="679"/>
    </location>
</feature>
<dbReference type="GO" id="GO:0006886">
    <property type="term" value="P:intracellular protein transport"/>
    <property type="evidence" value="ECO:0007669"/>
    <property type="project" value="InterPro"/>
</dbReference>
<evidence type="ECO:0000256" key="1">
    <source>
        <dbReference type="ARBA" id="ARBA00004370"/>
    </source>
</evidence>
<dbReference type="InterPro" id="IPR036034">
    <property type="entry name" value="PDZ_sf"/>
</dbReference>
<dbReference type="InterPro" id="IPR014352">
    <property type="entry name" value="FERM/acyl-CoA-bd_prot_sf"/>
</dbReference>
<feature type="compositionally biased region" description="Basic and acidic residues" evidence="3">
    <location>
        <begin position="124"/>
        <end position="133"/>
    </location>
</feature>
<dbReference type="PROSITE" id="PS50106">
    <property type="entry name" value="PDZ"/>
    <property type="match status" value="1"/>
</dbReference>
<dbReference type="InterPro" id="IPR035984">
    <property type="entry name" value="Acyl-CoA-binding_sf"/>
</dbReference>
<evidence type="ECO:0000313" key="7">
    <source>
        <dbReference type="Proteomes" id="UP001209570"/>
    </source>
</evidence>
<dbReference type="GO" id="GO:0042147">
    <property type="term" value="P:retrograde transport, endosome to Golgi"/>
    <property type="evidence" value="ECO:0007669"/>
    <property type="project" value="TreeGrafter"/>
</dbReference>
<dbReference type="InterPro" id="IPR001478">
    <property type="entry name" value="PDZ"/>
</dbReference>
<dbReference type="SUPFAM" id="SSF47027">
    <property type="entry name" value="Acyl-CoA binding protein"/>
    <property type="match status" value="1"/>
</dbReference>
<dbReference type="GO" id="GO:0034066">
    <property type="term" value="C:Ric1-Rgp1 guanyl-nucleotide exchange factor complex"/>
    <property type="evidence" value="ECO:0007669"/>
    <property type="project" value="InterPro"/>
</dbReference>
<evidence type="ECO:0000259" key="4">
    <source>
        <dbReference type="PROSITE" id="PS50106"/>
    </source>
</evidence>
<dbReference type="PANTHER" id="PTHR22746:SF10">
    <property type="entry name" value="GUANINE NUCLEOTIDE EXCHANGE FACTOR SUBUNIT RIC1"/>
    <property type="match status" value="1"/>
</dbReference>
<keyword evidence="7" id="KW-1185">Reference proteome</keyword>
<dbReference type="InterPro" id="IPR015943">
    <property type="entry name" value="WD40/YVTN_repeat-like_dom_sf"/>
</dbReference>
<dbReference type="InterPro" id="IPR011044">
    <property type="entry name" value="Quino_amine_DH_bsu"/>
</dbReference>
<reference evidence="6" key="1">
    <citation type="submission" date="2021-12" db="EMBL/GenBank/DDBJ databases">
        <title>Prjna785345.</title>
        <authorList>
            <person name="Rujirawat T."/>
            <person name="Krajaejun T."/>
        </authorList>
    </citation>
    <scope>NUCLEOTIDE SEQUENCE</scope>
    <source>
        <strain evidence="6">Pi057C3</strain>
    </source>
</reference>
<dbReference type="SMART" id="SM00228">
    <property type="entry name" value="PDZ"/>
    <property type="match status" value="1"/>
</dbReference>
<evidence type="ECO:0008006" key="8">
    <source>
        <dbReference type="Google" id="ProtNLM"/>
    </source>
</evidence>
<feature type="compositionally biased region" description="Acidic residues" evidence="3">
    <location>
        <begin position="878"/>
        <end position="896"/>
    </location>
</feature>
<dbReference type="EMBL" id="JAKCXM010000152">
    <property type="protein sequence ID" value="KAJ0400540.1"/>
    <property type="molecule type" value="Genomic_DNA"/>
</dbReference>
<dbReference type="Gene3D" id="1.20.80.10">
    <property type="match status" value="1"/>
</dbReference>
<dbReference type="SUPFAM" id="SSF50156">
    <property type="entry name" value="PDZ domain-like"/>
    <property type="match status" value="1"/>
</dbReference>
<dbReference type="GO" id="GO:0000139">
    <property type="term" value="C:Golgi membrane"/>
    <property type="evidence" value="ECO:0007669"/>
    <property type="project" value="TreeGrafter"/>
</dbReference>
<feature type="region of interest" description="Disordered" evidence="3">
    <location>
        <begin position="878"/>
        <end position="900"/>
    </location>
</feature>
<gene>
    <name evidence="6" type="ORF">P43SY_008403</name>
</gene>
<dbReference type="Gene3D" id="2.130.10.10">
    <property type="entry name" value="YVTN repeat-like/Quinoprotein amine dehydrogenase"/>
    <property type="match status" value="1"/>
</dbReference>
<dbReference type="Pfam" id="PF00887">
    <property type="entry name" value="ACBP"/>
    <property type="match status" value="1"/>
</dbReference>
<feature type="domain" description="PDZ" evidence="4">
    <location>
        <begin position="474"/>
        <end position="564"/>
    </location>
</feature>